<dbReference type="RefSeq" id="WP_216714791.1">
    <property type="nucleotide sequence ID" value="NZ_JACVEL010000018.1"/>
</dbReference>
<sequence length="313" mass="36105">MNRMVFAVVALILLSLHGCNTPVVESKKPKRLYIASDFLTPADSILFKDFKKRERIKIVILPMSVDSIVAHYNEKKYNSTFDLVLMKSTYALDFLAKNNVLHTIEETHTWENKGFVAPQSDWMILGLDPYVITGAEKNRGFQYNELTYGKKWKNELNQQEMAAFQASVLFQFGRKNMNKSLTWLEKIEGQTATPGDTVQTAPYVLSRLSHVQKDGKLFVYPNQSIKFGVFYDGVGVGIIRQASKYTAALSFISYYSNLVYNQKLCNRLHLLPVQNPNGMSSFSYQNDYPILFRCTPRDMVMQFRDLKRIRKRI</sequence>
<proteinExistence type="predicted"/>
<name>A0A8J6PEI3_9FLAO</name>
<reference evidence="1" key="1">
    <citation type="submission" date="2020-09" db="EMBL/GenBank/DDBJ databases">
        <title>Taishania pollutisoli gen. nov., sp. nov., Isolated from Tetrabromobisphenol A-Contaminated Soil.</title>
        <authorList>
            <person name="Chen Q."/>
        </authorList>
    </citation>
    <scope>NUCLEOTIDE SEQUENCE</scope>
    <source>
        <strain evidence="1">CZZ-1</strain>
    </source>
</reference>
<dbReference type="EMBL" id="JACVEL010000018">
    <property type="protein sequence ID" value="MBC9813872.1"/>
    <property type="molecule type" value="Genomic_DNA"/>
</dbReference>
<dbReference type="AlphaFoldDB" id="A0A8J6PEI3"/>
<protein>
    <submittedName>
        <fullName evidence="1">Uncharacterized protein</fullName>
    </submittedName>
</protein>
<accession>A0A8J6PEI3</accession>
<dbReference type="Gene3D" id="3.40.190.10">
    <property type="entry name" value="Periplasmic binding protein-like II"/>
    <property type="match status" value="2"/>
</dbReference>
<evidence type="ECO:0000313" key="1">
    <source>
        <dbReference type="EMBL" id="MBC9813872.1"/>
    </source>
</evidence>
<keyword evidence="2" id="KW-1185">Reference proteome</keyword>
<dbReference type="SUPFAM" id="SSF53850">
    <property type="entry name" value="Periplasmic binding protein-like II"/>
    <property type="match status" value="1"/>
</dbReference>
<evidence type="ECO:0000313" key="2">
    <source>
        <dbReference type="Proteomes" id="UP000652681"/>
    </source>
</evidence>
<organism evidence="1 2">
    <name type="scientific">Taishania pollutisoli</name>
    <dbReference type="NCBI Taxonomy" id="2766479"/>
    <lineage>
        <taxon>Bacteria</taxon>
        <taxon>Pseudomonadati</taxon>
        <taxon>Bacteroidota</taxon>
        <taxon>Flavobacteriia</taxon>
        <taxon>Flavobacteriales</taxon>
        <taxon>Crocinitomicaceae</taxon>
        <taxon>Taishania</taxon>
    </lineage>
</organism>
<gene>
    <name evidence="1" type="ORF">H9Y05_15455</name>
</gene>
<dbReference type="Proteomes" id="UP000652681">
    <property type="component" value="Unassembled WGS sequence"/>
</dbReference>
<comment type="caution">
    <text evidence="1">The sequence shown here is derived from an EMBL/GenBank/DDBJ whole genome shotgun (WGS) entry which is preliminary data.</text>
</comment>